<feature type="region of interest" description="Disordered" evidence="1">
    <location>
        <begin position="1"/>
        <end position="39"/>
    </location>
</feature>
<keyword evidence="3" id="KW-1185">Reference proteome</keyword>
<feature type="non-terminal residue" evidence="2">
    <location>
        <position position="1"/>
    </location>
</feature>
<reference evidence="2" key="1">
    <citation type="submission" date="2023-10" db="EMBL/GenBank/DDBJ databases">
        <title>Genome assembly of Pristionchus species.</title>
        <authorList>
            <person name="Yoshida K."/>
            <person name="Sommer R.J."/>
        </authorList>
    </citation>
    <scope>NUCLEOTIDE SEQUENCE</scope>
    <source>
        <strain evidence="2">RS5133</strain>
    </source>
</reference>
<dbReference type="Proteomes" id="UP001432322">
    <property type="component" value="Unassembled WGS sequence"/>
</dbReference>
<organism evidence="2 3">
    <name type="scientific">Pristionchus fissidentatus</name>
    <dbReference type="NCBI Taxonomy" id="1538716"/>
    <lineage>
        <taxon>Eukaryota</taxon>
        <taxon>Metazoa</taxon>
        <taxon>Ecdysozoa</taxon>
        <taxon>Nematoda</taxon>
        <taxon>Chromadorea</taxon>
        <taxon>Rhabditida</taxon>
        <taxon>Rhabditina</taxon>
        <taxon>Diplogasteromorpha</taxon>
        <taxon>Diplogasteroidea</taxon>
        <taxon>Neodiplogasteridae</taxon>
        <taxon>Pristionchus</taxon>
    </lineage>
</organism>
<sequence length="176" mass="20000">NEAAGPAAEVAPPVVATTAAAPTVAAEEDDVPVPPRPDPHASMSEWAPKCLDFFMRAMEMTTRGKNPLDVFTMYEIRVIDLELSVRMRTIPTASFDLSKLLAKVINTKEFHYCPMCEQIILNHKILFHHMMDFDNMFNGERAFAMVNLMMMRMIETSGASVWHDEEDIIDIRQRKK</sequence>
<evidence type="ECO:0000313" key="2">
    <source>
        <dbReference type="EMBL" id="GMT32068.1"/>
    </source>
</evidence>
<comment type="caution">
    <text evidence="2">The sequence shown here is derived from an EMBL/GenBank/DDBJ whole genome shotgun (WGS) entry which is preliminary data.</text>
</comment>
<evidence type="ECO:0000256" key="1">
    <source>
        <dbReference type="SAM" id="MobiDB-lite"/>
    </source>
</evidence>
<feature type="compositionally biased region" description="Low complexity" evidence="1">
    <location>
        <begin position="1"/>
        <end position="25"/>
    </location>
</feature>
<protein>
    <submittedName>
        <fullName evidence="2">Uncharacterized protein</fullName>
    </submittedName>
</protein>
<dbReference type="AlphaFoldDB" id="A0AAV5WP65"/>
<evidence type="ECO:0000313" key="3">
    <source>
        <dbReference type="Proteomes" id="UP001432322"/>
    </source>
</evidence>
<proteinExistence type="predicted"/>
<dbReference type="EMBL" id="BTSY01000006">
    <property type="protein sequence ID" value="GMT32068.1"/>
    <property type="molecule type" value="Genomic_DNA"/>
</dbReference>
<gene>
    <name evidence="2" type="ORF">PFISCL1PPCAC_23365</name>
</gene>
<feature type="non-terminal residue" evidence="2">
    <location>
        <position position="176"/>
    </location>
</feature>
<name>A0AAV5WP65_9BILA</name>
<accession>A0AAV5WP65</accession>